<proteinExistence type="predicted"/>
<keyword evidence="1" id="KW-0472">Membrane</keyword>
<reference evidence="2" key="1">
    <citation type="submission" date="2021-12" db="EMBL/GenBank/DDBJ databases">
        <authorList>
            <person name="King R."/>
        </authorList>
    </citation>
    <scope>NUCLEOTIDE SEQUENCE</scope>
</reference>
<reference evidence="2" key="2">
    <citation type="submission" date="2022-10" db="EMBL/GenBank/DDBJ databases">
        <authorList>
            <consortium name="ENA_rothamsted_submissions"/>
            <consortium name="culmorum"/>
            <person name="King R."/>
        </authorList>
    </citation>
    <scope>NUCLEOTIDE SEQUENCE</scope>
</reference>
<accession>A0A9N9RFH1</accession>
<sequence length="120" mass="14032">MPFPSDMFKIFGGHIHFVLNVSIMIFTFFESYMFPLAVIKWVIVITKYGGLPYLEKYKTSARNLRSHYNYNLHLITIYNSETTNVMQKNVSSVSVTVEKSAIMFEDIWIRVCLFIIKCIS</sequence>
<evidence type="ECO:0000313" key="3">
    <source>
        <dbReference type="Proteomes" id="UP001153714"/>
    </source>
</evidence>
<evidence type="ECO:0000313" key="2">
    <source>
        <dbReference type="EMBL" id="CAG9795167.1"/>
    </source>
</evidence>
<evidence type="ECO:0000256" key="1">
    <source>
        <dbReference type="SAM" id="Phobius"/>
    </source>
</evidence>
<gene>
    <name evidence="2" type="ORF">DIATSA_LOCUS12465</name>
</gene>
<keyword evidence="1" id="KW-0812">Transmembrane</keyword>
<keyword evidence="1" id="KW-1133">Transmembrane helix</keyword>
<dbReference type="EMBL" id="OU893338">
    <property type="protein sequence ID" value="CAG9795167.1"/>
    <property type="molecule type" value="Genomic_DNA"/>
</dbReference>
<dbReference type="Proteomes" id="UP001153714">
    <property type="component" value="Chromosome 7"/>
</dbReference>
<protein>
    <submittedName>
        <fullName evidence="2">Uncharacterized protein</fullName>
    </submittedName>
</protein>
<organism evidence="2 3">
    <name type="scientific">Diatraea saccharalis</name>
    <name type="common">sugarcane borer</name>
    <dbReference type="NCBI Taxonomy" id="40085"/>
    <lineage>
        <taxon>Eukaryota</taxon>
        <taxon>Metazoa</taxon>
        <taxon>Ecdysozoa</taxon>
        <taxon>Arthropoda</taxon>
        <taxon>Hexapoda</taxon>
        <taxon>Insecta</taxon>
        <taxon>Pterygota</taxon>
        <taxon>Neoptera</taxon>
        <taxon>Endopterygota</taxon>
        <taxon>Lepidoptera</taxon>
        <taxon>Glossata</taxon>
        <taxon>Ditrysia</taxon>
        <taxon>Pyraloidea</taxon>
        <taxon>Crambidae</taxon>
        <taxon>Crambinae</taxon>
        <taxon>Diatraea</taxon>
    </lineage>
</organism>
<feature type="transmembrane region" description="Helical" evidence="1">
    <location>
        <begin position="7"/>
        <end position="26"/>
    </location>
</feature>
<dbReference type="AlphaFoldDB" id="A0A9N9RFH1"/>
<dbReference type="OrthoDB" id="10492699at2759"/>
<name>A0A9N9RFH1_9NEOP</name>
<keyword evidence="3" id="KW-1185">Reference proteome</keyword>